<keyword evidence="3 5" id="KW-1133">Transmembrane helix</keyword>
<feature type="transmembrane region" description="Helical" evidence="5">
    <location>
        <begin position="263"/>
        <end position="281"/>
    </location>
</feature>
<dbReference type="PANTHER" id="PTHR32322">
    <property type="entry name" value="INNER MEMBRANE TRANSPORTER"/>
    <property type="match status" value="1"/>
</dbReference>
<dbReference type="InterPro" id="IPR050638">
    <property type="entry name" value="AA-Vitamin_Transporters"/>
</dbReference>
<evidence type="ECO:0000256" key="1">
    <source>
        <dbReference type="ARBA" id="ARBA00004141"/>
    </source>
</evidence>
<dbReference type="GO" id="GO:0016020">
    <property type="term" value="C:membrane"/>
    <property type="evidence" value="ECO:0007669"/>
    <property type="project" value="UniProtKB-SubCell"/>
</dbReference>
<gene>
    <name evidence="7" type="ORF">LCGC14_0091770</name>
</gene>
<feature type="domain" description="EamA" evidence="6">
    <location>
        <begin position="150"/>
        <end position="281"/>
    </location>
</feature>
<evidence type="ECO:0000259" key="6">
    <source>
        <dbReference type="Pfam" id="PF00892"/>
    </source>
</evidence>
<name>A0A0F9VI59_9ZZZZ</name>
<proteinExistence type="predicted"/>
<feature type="transmembrane region" description="Helical" evidence="5">
    <location>
        <begin position="122"/>
        <end position="143"/>
    </location>
</feature>
<dbReference type="AlphaFoldDB" id="A0A0F9VI59"/>
<dbReference type="SUPFAM" id="SSF103481">
    <property type="entry name" value="Multidrug resistance efflux transporter EmrE"/>
    <property type="match status" value="2"/>
</dbReference>
<feature type="transmembrane region" description="Helical" evidence="5">
    <location>
        <begin position="180"/>
        <end position="198"/>
    </location>
</feature>
<evidence type="ECO:0000313" key="7">
    <source>
        <dbReference type="EMBL" id="KKO03750.1"/>
    </source>
</evidence>
<evidence type="ECO:0000256" key="5">
    <source>
        <dbReference type="SAM" id="Phobius"/>
    </source>
</evidence>
<protein>
    <recommendedName>
        <fullName evidence="6">EamA domain-containing protein</fullName>
    </recommendedName>
</protein>
<feature type="transmembrane region" description="Helical" evidence="5">
    <location>
        <begin position="204"/>
        <end position="228"/>
    </location>
</feature>
<evidence type="ECO:0000256" key="4">
    <source>
        <dbReference type="ARBA" id="ARBA00023136"/>
    </source>
</evidence>
<feature type="domain" description="EamA" evidence="6">
    <location>
        <begin position="15"/>
        <end position="138"/>
    </location>
</feature>
<dbReference type="PANTHER" id="PTHR32322:SF2">
    <property type="entry name" value="EAMA DOMAIN-CONTAINING PROTEIN"/>
    <property type="match status" value="1"/>
</dbReference>
<accession>A0A0F9VI59</accession>
<feature type="transmembrane region" description="Helical" evidence="5">
    <location>
        <begin position="35"/>
        <end position="57"/>
    </location>
</feature>
<sequence>MLFKQLNWAAISPTVLFVLLWSAGAIFSKWGLEHASAFAFLLLRFALACVALGLLALTRRRWLPQPGSFRQVALVGLLMTGGYTIFYLLSLDAGLTPGVLATVLGVQPILTLMLLERRASVLRVAGLLLALGGLTLVVLDSLLAARFSMLGISLSLAALLCITVGSIVQKGIQQSPMDVLPLQYAVGLLMCALVAPFQPFEVEWSVGFVVPLLYMGVLISVGATLLLYRLIRMGNLVNVTSLFYLMPGTTALLDYLFLGNRMAVGSLVGMGLIVVGLVLVFRQKA</sequence>
<feature type="transmembrane region" description="Helical" evidence="5">
    <location>
        <begin position="149"/>
        <end position="168"/>
    </location>
</feature>
<dbReference type="InterPro" id="IPR000620">
    <property type="entry name" value="EamA_dom"/>
</dbReference>
<feature type="transmembrane region" description="Helical" evidence="5">
    <location>
        <begin position="95"/>
        <end position="115"/>
    </location>
</feature>
<dbReference type="InterPro" id="IPR037185">
    <property type="entry name" value="EmrE-like"/>
</dbReference>
<feature type="transmembrane region" description="Helical" evidence="5">
    <location>
        <begin position="235"/>
        <end position="257"/>
    </location>
</feature>
<keyword evidence="4 5" id="KW-0472">Membrane</keyword>
<organism evidence="7">
    <name type="scientific">marine sediment metagenome</name>
    <dbReference type="NCBI Taxonomy" id="412755"/>
    <lineage>
        <taxon>unclassified sequences</taxon>
        <taxon>metagenomes</taxon>
        <taxon>ecological metagenomes</taxon>
    </lineage>
</organism>
<keyword evidence="2 5" id="KW-0812">Transmembrane</keyword>
<dbReference type="Pfam" id="PF00892">
    <property type="entry name" value="EamA"/>
    <property type="match status" value="2"/>
</dbReference>
<dbReference type="EMBL" id="LAZR01000025">
    <property type="protein sequence ID" value="KKO03750.1"/>
    <property type="molecule type" value="Genomic_DNA"/>
</dbReference>
<evidence type="ECO:0000256" key="3">
    <source>
        <dbReference type="ARBA" id="ARBA00022989"/>
    </source>
</evidence>
<evidence type="ECO:0000256" key="2">
    <source>
        <dbReference type="ARBA" id="ARBA00022692"/>
    </source>
</evidence>
<comment type="caution">
    <text evidence="7">The sequence shown here is derived from an EMBL/GenBank/DDBJ whole genome shotgun (WGS) entry which is preliminary data.</text>
</comment>
<reference evidence="7" key="1">
    <citation type="journal article" date="2015" name="Nature">
        <title>Complex archaea that bridge the gap between prokaryotes and eukaryotes.</title>
        <authorList>
            <person name="Spang A."/>
            <person name="Saw J.H."/>
            <person name="Jorgensen S.L."/>
            <person name="Zaremba-Niedzwiedzka K."/>
            <person name="Martijn J."/>
            <person name="Lind A.E."/>
            <person name="van Eijk R."/>
            <person name="Schleper C."/>
            <person name="Guy L."/>
            <person name="Ettema T.J."/>
        </authorList>
    </citation>
    <scope>NUCLEOTIDE SEQUENCE</scope>
</reference>
<comment type="subcellular location">
    <subcellularLocation>
        <location evidence="1">Membrane</location>
        <topology evidence="1">Multi-pass membrane protein</topology>
    </subcellularLocation>
</comment>
<feature type="transmembrane region" description="Helical" evidence="5">
    <location>
        <begin position="69"/>
        <end position="89"/>
    </location>
</feature>